<accession>A0A3A4KQZ6</accession>
<keyword evidence="2" id="KW-0813">Transport</keyword>
<feature type="transmembrane region" description="Helical" evidence="11">
    <location>
        <begin position="59"/>
        <end position="83"/>
    </location>
</feature>
<dbReference type="PANTHER" id="PTHR43394">
    <property type="entry name" value="ATP-DEPENDENT PERMEASE MDL1, MITOCHONDRIAL"/>
    <property type="match status" value="1"/>
</dbReference>
<evidence type="ECO:0000256" key="8">
    <source>
        <dbReference type="ARBA" id="ARBA00023136"/>
    </source>
</evidence>
<dbReference type="Gene3D" id="1.20.1560.10">
    <property type="entry name" value="ABC transporter type 1, transmembrane domain"/>
    <property type="match status" value="1"/>
</dbReference>
<dbReference type="InterPro" id="IPR027417">
    <property type="entry name" value="P-loop_NTPase"/>
</dbReference>
<reference evidence="14 15" key="1">
    <citation type="submission" date="2018-09" db="EMBL/GenBank/DDBJ databases">
        <title>YIM PH21274 draft genome.</title>
        <authorList>
            <person name="Miao C."/>
        </authorList>
    </citation>
    <scope>NUCLEOTIDE SEQUENCE [LARGE SCALE GENOMIC DNA]</scope>
    <source>
        <strain evidence="14 15">YIM PH 21724</strain>
    </source>
</reference>
<sequence length="683" mass="72224">MSTAVQEKSPQEPAPEQTRRDEVADWRGIGNEDNAVSETGNLVLAKRSRRLLLDLVRPYRGLAILALVLIIVDNAAIVSAPLFVAHGLDAGIAAGRAGNWAPLTATVAGYLSTVGLGAATTYLFLRVSGKLSQSVLFDLRVRSFAHTQRLSVSFHEKYTSGKVVTRLTADIETLQELLEGALNEALTAILSVVTIAVLLVVLDPTLAAIVLAGFVPLVLVTRWAQRRQRAGYRRTRGAIAKVVVQFVESMGGIRAVQAFRREGRNQSVLAAEDAEYGSATTAAMRGMGDYAGLTRLLGNVTTTIILVVGAWQVIEGRLAVGVLAAYLLYLNEFYGPLDQLAQVFNSYQSAAAALEKISGVLEEEPMVPEPAAPVSLVKARGVVRMDKVWFGYAADSTPEERPDVVGSAGAAGIGSAGAVVTESVGAAVVEFAEVTESVGAAAVESAGAAKQSSRSRVVLPEFTLDIPAGRVLALVGATGAGKSTLAKLLTRFYDPSGGAVTLDGIDLRALSDADLRRNVVMVTQESYLFSGSIADNIRLGRPEATDEEVHAAAKAVGLYEFVSALPDGFATDVHKRGGRLSAGQRQLVAFARVFLADPAVIVLDEATSSLDIPSERLVQEALETVLRDRTAVIIAHRLSTVAIADRVLVLEAGRIVEDGTPAELIAGTGQFASLHAAWRESLV</sequence>
<comment type="caution">
    <text evidence="14">The sequence shown here is derived from an EMBL/GenBank/DDBJ whole genome shotgun (WGS) entry which is preliminary data.</text>
</comment>
<organism evidence="14 15">
    <name type="scientific">Nocardia panacis</name>
    <dbReference type="NCBI Taxonomy" id="2340916"/>
    <lineage>
        <taxon>Bacteria</taxon>
        <taxon>Bacillati</taxon>
        <taxon>Actinomycetota</taxon>
        <taxon>Actinomycetes</taxon>
        <taxon>Mycobacteriales</taxon>
        <taxon>Nocardiaceae</taxon>
        <taxon>Nocardia</taxon>
    </lineage>
</organism>
<feature type="transmembrane region" description="Helical" evidence="11">
    <location>
        <begin position="103"/>
        <end position="125"/>
    </location>
</feature>
<comment type="similarity">
    <text evidence="9">Belongs to the ABC transporter superfamily. Lipid exporter (TC 3.A.1.106) family.</text>
</comment>
<dbReference type="GO" id="GO:0005524">
    <property type="term" value="F:ATP binding"/>
    <property type="evidence" value="ECO:0007669"/>
    <property type="project" value="UniProtKB-KW"/>
</dbReference>
<evidence type="ECO:0000256" key="3">
    <source>
        <dbReference type="ARBA" id="ARBA00022475"/>
    </source>
</evidence>
<dbReference type="Pfam" id="PF00005">
    <property type="entry name" value="ABC_tran"/>
    <property type="match status" value="1"/>
</dbReference>
<dbReference type="PROSITE" id="PS00211">
    <property type="entry name" value="ABC_TRANSPORTER_1"/>
    <property type="match status" value="1"/>
</dbReference>
<dbReference type="InterPro" id="IPR003439">
    <property type="entry name" value="ABC_transporter-like_ATP-bd"/>
</dbReference>
<dbReference type="InterPro" id="IPR036640">
    <property type="entry name" value="ABC1_TM_sf"/>
</dbReference>
<protein>
    <submittedName>
        <fullName evidence="14">ABC transporter ATP-binding protein</fullName>
    </submittedName>
</protein>
<dbReference type="OrthoDB" id="9806127at2"/>
<dbReference type="GO" id="GO:0016887">
    <property type="term" value="F:ATP hydrolysis activity"/>
    <property type="evidence" value="ECO:0007669"/>
    <property type="project" value="InterPro"/>
</dbReference>
<dbReference type="PANTHER" id="PTHR43394:SF1">
    <property type="entry name" value="ATP-BINDING CASSETTE SUB-FAMILY B MEMBER 10, MITOCHONDRIAL"/>
    <property type="match status" value="1"/>
</dbReference>
<gene>
    <name evidence="14" type="ORF">D5S18_00380</name>
</gene>
<keyword evidence="15" id="KW-1185">Reference proteome</keyword>
<evidence type="ECO:0000313" key="14">
    <source>
        <dbReference type="EMBL" id="RJO80240.1"/>
    </source>
</evidence>
<evidence type="ECO:0000256" key="10">
    <source>
        <dbReference type="SAM" id="MobiDB-lite"/>
    </source>
</evidence>
<evidence type="ECO:0000256" key="5">
    <source>
        <dbReference type="ARBA" id="ARBA00022741"/>
    </source>
</evidence>
<dbReference type="AlphaFoldDB" id="A0A3A4KQZ6"/>
<dbReference type="PROSITE" id="PS50893">
    <property type="entry name" value="ABC_TRANSPORTER_2"/>
    <property type="match status" value="1"/>
</dbReference>
<evidence type="ECO:0000256" key="4">
    <source>
        <dbReference type="ARBA" id="ARBA00022692"/>
    </source>
</evidence>
<evidence type="ECO:0000256" key="9">
    <source>
        <dbReference type="ARBA" id="ARBA00061644"/>
    </source>
</evidence>
<evidence type="ECO:0000313" key="15">
    <source>
        <dbReference type="Proteomes" id="UP000266677"/>
    </source>
</evidence>
<keyword evidence="4 11" id="KW-0812">Transmembrane</keyword>
<dbReference type="CDD" id="cd18546">
    <property type="entry name" value="ABC_6TM_Rv0194_D2_like"/>
    <property type="match status" value="1"/>
</dbReference>
<evidence type="ECO:0000256" key="2">
    <source>
        <dbReference type="ARBA" id="ARBA00022448"/>
    </source>
</evidence>
<feature type="transmembrane region" description="Helical" evidence="11">
    <location>
        <begin position="181"/>
        <end position="200"/>
    </location>
</feature>
<dbReference type="EMBL" id="QZFU01000005">
    <property type="protein sequence ID" value="RJO80240.1"/>
    <property type="molecule type" value="Genomic_DNA"/>
</dbReference>
<dbReference type="PROSITE" id="PS50929">
    <property type="entry name" value="ABC_TM1F"/>
    <property type="match status" value="1"/>
</dbReference>
<dbReference type="SMART" id="SM00382">
    <property type="entry name" value="AAA"/>
    <property type="match status" value="1"/>
</dbReference>
<keyword evidence="6 14" id="KW-0067">ATP-binding</keyword>
<keyword evidence="8 11" id="KW-0472">Membrane</keyword>
<dbReference type="GO" id="GO:0015421">
    <property type="term" value="F:ABC-type oligopeptide transporter activity"/>
    <property type="evidence" value="ECO:0007669"/>
    <property type="project" value="TreeGrafter"/>
</dbReference>
<evidence type="ECO:0000256" key="11">
    <source>
        <dbReference type="SAM" id="Phobius"/>
    </source>
</evidence>
<evidence type="ECO:0000259" key="12">
    <source>
        <dbReference type="PROSITE" id="PS50893"/>
    </source>
</evidence>
<dbReference type="InterPro" id="IPR003593">
    <property type="entry name" value="AAA+_ATPase"/>
</dbReference>
<feature type="domain" description="ABC transmembrane type-1" evidence="13">
    <location>
        <begin position="64"/>
        <end position="349"/>
    </location>
</feature>
<dbReference type="SUPFAM" id="SSF90123">
    <property type="entry name" value="ABC transporter transmembrane region"/>
    <property type="match status" value="1"/>
</dbReference>
<keyword evidence="5" id="KW-0547">Nucleotide-binding</keyword>
<comment type="subcellular location">
    <subcellularLocation>
        <location evidence="1">Cell membrane</location>
        <topology evidence="1">Multi-pass membrane protein</topology>
    </subcellularLocation>
</comment>
<keyword evidence="7 11" id="KW-1133">Transmembrane helix</keyword>
<dbReference type="InterPro" id="IPR017871">
    <property type="entry name" value="ABC_transporter-like_CS"/>
</dbReference>
<dbReference type="InterPro" id="IPR039421">
    <property type="entry name" value="Type_1_exporter"/>
</dbReference>
<evidence type="ECO:0000256" key="6">
    <source>
        <dbReference type="ARBA" id="ARBA00022840"/>
    </source>
</evidence>
<evidence type="ECO:0000256" key="7">
    <source>
        <dbReference type="ARBA" id="ARBA00022989"/>
    </source>
</evidence>
<dbReference type="Proteomes" id="UP000266677">
    <property type="component" value="Unassembled WGS sequence"/>
</dbReference>
<feature type="transmembrane region" description="Helical" evidence="11">
    <location>
        <begin position="206"/>
        <end position="224"/>
    </location>
</feature>
<feature type="domain" description="ABC transporter" evidence="12">
    <location>
        <begin position="443"/>
        <end position="677"/>
    </location>
</feature>
<dbReference type="GO" id="GO:0005886">
    <property type="term" value="C:plasma membrane"/>
    <property type="evidence" value="ECO:0007669"/>
    <property type="project" value="UniProtKB-SubCell"/>
</dbReference>
<dbReference type="InterPro" id="IPR011527">
    <property type="entry name" value="ABC1_TM_dom"/>
</dbReference>
<dbReference type="Gene3D" id="3.40.50.300">
    <property type="entry name" value="P-loop containing nucleotide triphosphate hydrolases"/>
    <property type="match status" value="1"/>
</dbReference>
<proteinExistence type="inferred from homology"/>
<evidence type="ECO:0000256" key="1">
    <source>
        <dbReference type="ARBA" id="ARBA00004651"/>
    </source>
</evidence>
<evidence type="ECO:0000259" key="13">
    <source>
        <dbReference type="PROSITE" id="PS50929"/>
    </source>
</evidence>
<dbReference type="FunFam" id="3.40.50.300:FF:000299">
    <property type="entry name" value="ABC transporter ATP-binding protein/permease"/>
    <property type="match status" value="1"/>
</dbReference>
<dbReference type="SUPFAM" id="SSF52540">
    <property type="entry name" value="P-loop containing nucleoside triphosphate hydrolases"/>
    <property type="match status" value="1"/>
</dbReference>
<dbReference type="RefSeq" id="WP_120036772.1">
    <property type="nucleotide sequence ID" value="NZ_QZFU01000005.1"/>
</dbReference>
<feature type="region of interest" description="Disordered" evidence="10">
    <location>
        <begin position="1"/>
        <end position="32"/>
    </location>
</feature>
<keyword evidence="3" id="KW-1003">Cell membrane</keyword>
<dbReference type="Pfam" id="PF00664">
    <property type="entry name" value="ABC_membrane"/>
    <property type="match status" value="1"/>
</dbReference>
<name>A0A3A4KQZ6_9NOCA</name>